<keyword evidence="14" id="KW-0180">Complement pathway</keyword>
<keyword evidence="7" id="KW-1052">Target cell membrane</keyword>
<dbReference type="PROSITE" id="PS00022">
    <property type="entry name" value="EGF_1"/>
    <property type="match status" value="1"/>
</dbReference>
<evidence type="ECO:0000256" key="20">
    <source>
        <dbReference type="ARBA" id="ARBA00023298"/>
    </source>
</evidence>
<dbReference type="Pfam" id="PF21195">
    <property type="entry name" value="EGF_C8A_B_C6"/>
    <property type="match status" value="1"/>
</dbReference>
<reference evidence="24" key="1">
    <citation type="submission" date="2011-08" db="EMBL/GenBank/DDBJ databases">
        <title>The draft genome of Latimeria chalumnae.</title>
        <authorList>
            <person name="Di Palma F."/>
            <person name="Alfoldi J."/>
            <person name="Johnson J."/>
            <person name="Berlin A."/>
            <person name="Gnerre S."/>
            <person name="Jaffe D."/>
            <person name="MacCallum I."/>
            <person name="Young S."/>
            <person name="Walker B.J."/>
            <person name="Lander E."/>
            <person name="Lindblad-Toh K."/>
        </authorList>
    </citation>
    <scope>NUCLEOTIDE SEQUENCE [LARGE SCALE GENOMIC DNA]</scope>
    <source>
        <strain evidence="24">Wild caught</strain>
    </source>
</reference>
<dbReference type="InterPro" id="IPR001862">
    <property type="entry name" value="MAC_perforin"/>
</dbReference>
<evidence type="ECO:0000313" key="24">
    <source>
        <dbReference type="Proteomes" id="UP000008672"/>
    </source>
</evidence>
<dbReference type="PRINTS" id="PR00764">
    <property type="entry name" value="COMPLEMENTC9"/>
</dbReference>
<dbReference type="PROSITE" id="PS50092">
    <property type="entry name" value="TSP1"/>
    <property type="match status" value="2"/>
</dbReference>
<dbReference type="Pfam" id="PF00090">
    <property type="entry name" value="TSP_1"/>
    <property type="match status" value="2"/>
</dbReference>
<dbReference type="KEGG" id="lcm:102345766"/>
<dbReference type="GO" id="GO:0044218">
    <property type="term" value="C:other organism cell membrane"/>
    <property type="evidence" value="ECO:0007669"/>
    <property type="project" value="UniProtKB-KW"/>
</dbReference>
<proteinExistence type="inferred from homology"/>
<keyword evidence="9" id="KW-0812">Transmembrane</keyword>
<dbReference type="InterPro" id="IPR000742">
    <property type="entry name" value="EGF"/>
</dbReference>
<dbReference type="PROSITE" id="PS51412">
    <property type="entry name" value="MACPF_2"/>
    <property type="match status" value="1"/>
</dbReference>
<sequence>MKHSARIVRSYNPYAADCQLSQWSKWTSCFPSDGLKHRYRRLLQPAKFGGETCIYHLWDEEACTIDKLAPKDNCGGDFMCEETGRCINRRLLCNGERDCRDESDETGCQDVENESFCSDLFPIPGAENAVQGFNALTQETVNSVLDPQFFGGYCEYVYNGEWRGLKYDSVCENLYYSDDEKYFRKPYNFHLYRFLPYADSGISTEFYDDALDVFNAIKSESSSSFGVTLSISVVELGLNAQKEAMFLKNISQYTEKDVGFIRVSTKITTAHFKMRRNNLVLDEDMYLSLMELPDEYNYGLYAKFINDYGTHYIISGTFGGIFEYILVVNKELMKKAEITSSAVGSCIGASLGLKFNNEEEESALTFRASMNYQSCNKEGHQGIEKDEIAAAIKDILPRVRGGDMESSGRLSNIMDAKAYRYWGRSLKHSPALIDFELQPIYELLHRSKLHHIQTKAQNLRRAWEEYIIEFNACRCGPCQNNGEPILDGHNCICKCPVGYDGLACEKTNRKGPTHGRWSCWTQWSECKSGSRMRTRECNNPAPKDGGIGCVGKNVQTMPC</sequence>
<dbReference type="SUPFAM" id="SSF82895">
    <property type="entry name" value="TSP-1 type 1 repeat"/>
    <property type="match status" value="2"/>
</dbReference>
<evidence type="ECO:0000256" key="10">
    <source>
        <dbReference type="ARBA" id="ARBA00022729"/>
    </source>
</evidence>
<dbReference type="InterPro" id="IPR020864">
    <property type="entry name" value="MACPF"/>
</dbReference>
<keyword evidence="6" id="KW-0245">EGF-like domain</keyword>
<dbReference type="SUPFAM" id="SSF57184">
    <property type="entry name" value="Growth factor receptor domain"/>
    <property type="match status" value="1"/>
</dbReference>
<dbReference type="PANTHER" id="PTHR45742">
    <property type="entry name" value="COMPLEMENT COMPONENT C6"/>
    <property type="match status" value="1"/>
</dbReference>
<dbReference type="OrthoDB" id="6150863at2759"/>
<dbReference type="Gene3D" id="4.10.400.10">
    <property type="entry name" value="Low-density Lipoprotein Receptor"/>
    <property type="match status" value="1"/>
</dbReference>
<dbReference type="PROSITE" id="PS50068">
    <property type="entry name" value="LDLRA_2"/>
    <property type="match status" value="1"/>
</dbReference>
<keyword evidence="4" id="KW-1134">Transmembrane beta strand</keyword>
<evidence type="ECO:0000256" key="21">
    <source>
        <dbReference type="PROSITE-ProRule" id="PRU00124"/>
    </source>
</evidence>
<keyword evidence="13" id="KW-0391">Immunity</keyword>
<evidence type="ECO:0000256" key="7">
    <source>
        <dbReference type="ARBA" id="ARBA00022537"/>
    </source>
</evidence>
<dbReference type="EMBL" id="AFYH01111323">
    <property type="status" value="NOT_ANNOTATED_CDS"/>
    <property type="molecule type" value="Genomic_DNA"/>
</dbReference>
<dbReference type="InterPro" id="IPR023415">
    <property type="entry name" value="LDLR_class-A_CS"/>
</dbReference>
<evidence type="ECO:0000259" key="22">
    <source>
        <dbReference type="PROSITE" id="PS51412"/>
    </source>
</evidence>
<keyword evidence="19" id="KW-0325">Glycoprotein</keyword>
<keyword evidence="24" id="KW-1185">Reference proteome</keyword>
<gene>
    <name evidence="23" type="primary">C8A</name>
</gene>
<dbReference type="EMBL" id="AFYH01111326">
    <property type="status" value="NOT_ANNOTATED_CDS"/>
    <property type="molecule type" value="Genomic_DNA"/>
</dbReference>
<dbReference type="PRINTS" id="PR01705">
    <property type="entry name" value="TSP1REPEAT"/>
</dbReference>
<dbReference type="SMART" id="SM00209">
    <property type="entry name" value="TSP1"/>
    <property type="match status" value="2"/>
</dbReference>
<dbReference type="HOGENOM" id="CLU_032453_1_0_1"/>
<evidence type="ECO:0000256" key="4">
    <source>
        <dbReference type="ARBA" id="ARBA00022452"/>
    </source>
</evidence>
<dbReference type="PROSITE" id="PS01186">
    <property type="entry name" value="EGF_2"/>
    <property type="match status" value="1"/>
</dbReference>
<dbReference type="AlphaFoldDB" id="M3XJ67"/>
<evidence type="ECO:0000256" key="19">
    <source>
        <dbReference type="ARBA" id="ARBA00023180"/>
    </source>
</evidence>
<evidence type="ECO:0000256" key="14">
    <source>
        <dbReference type="ARBA" id="ARBA00022875"/>
    </source>
</evidence>
<name>M3XJ67_LATCH</name>
<dbReference type="GO" id="GO:0031640">
    <property type="term" value="P:killing of cells of another organism"/>
    <property type="evidence" value="ECO:0007669"/>
    <property type="project" value="UniProtKB-KW"/>
</dbReference>
<dbReference type="PROSITE" id="PS01209">
    <property type="entry name" value="LDLRA_1"/>
    <property type="match status" value="1"/>
</dbReference>
<dbReference type="GeneTree" id="ENSGT00940000160126"/>
<keyword evidence="18" id="KW-0179">Complement alternate pathway</keyword>
<keyword evidence="15" id="KW-0473">Membrane attack complex</keyword>
<dbReference type="Gene3D" id="2.10.25.10">
    <property type="entry name" value="Laminin"/>
    <property type="match status" value="1"/>
</dbReference>
<reference evidence="23" key="3">
    <citation type="submission" date="2025-09" db="UniProtKB">
        <authorList>
            <consortium name="Ensembl"/>
        </authorList>
    </citation>
    <scope>IDENTIFICATION</scope>
</reference>
<dbReference type="Pfam" id="PF00057">
    <property type="entry name" value="Ldl_recept_a"/>
    <property type="match status" value="1"/>
</dbReference>
<dbReference type="GO" id="GO:0006957">
    <property type="term" value="P:complement activation, alternative pathway"/>
    <property type="evidence" value="ECO:0007669"/>
    <property type="project" value="UniProtKB-KW"/>
</dbReference>
<keyword evidence="12" id="KW-0204">Cytolysis</keyword>
<dbReference type="SMART" id="SM00457">
    <property type="entry name" value="MACPF"/>
    <property type="match status" value="1"/>
</dbReference>
<evidence type="ECO:0000256" key="11">
    <source>
        <dbReference type="ARBA" id="ARBA00022737"/>
    </source>
</evidence>
<dbReference type="InterPro" id="IPR036055">
    <property type="entry name" value="LDL_receptor-like_sf"/>
</dbReference>
<dbReference type="EMBL" id="AFYH01111322">
    <property type="status" value="NOT_ANNOTATED_CDS"/>
    <property type="molecule type" value="Genomic_DNA"/>
</dbReference>
<dbReference type="InterPro" id="IPR020863">
    <property type="entry name" value="MACPF_CS"/>
</dbReference>
<keyword evidence="11" id="KW-0677">Repeat</keyword>
<dbReference type="Gene3D" id="2.20.100.10">
    <property type="entry name" value="Thrombospondin type-1 (TSP1) repeat"/>
    <property type="match status" value="2"/>
</dbReference>
<dbReference type="SMART" id="SM00192">
    <property type="entry name" value="LDLa"/>
    <property type="match status" value="1"/>
</dbReference>
<keyword evidence="20" id="KW-1053">Target membrane</keyword>
<dbReference type="InterPro" id="IPR009030">
    <property type="entry name" value="Growth_fac_rcpt_cys_sf"/>
</dbReference>
<evidence type="ECO:0000256" key="16">
    <source>
        <dbReference type="ARBA" id="ARBA00023136"/>
    </source>
</evidence>
<feature type="domain" description="MACPF" evidence="22">
    <location>
        <begin position="113"/>
        <end position="474"/>
    </location>
</feature>
<evidence type="ECO:0000256" key="3">
    <source>
        <dbReference type="ARBA" id="ARBA00009214"/>
    </source>
</evidence>
<feature type="disulfide bond" evidence="21">
    <location>
        <begin position="93"/>
        <end position="108"/>
    </location>
</feature>
<dbReference type="InterPro" id="IPR036383">
    <property type="entry name" value="TSP1_rpt_sf"/>
</dbReference>
<keyword evidence="17 21" id="KW-1015">Disulfide bond</keyword>
<evidence type="ECO:0000256" key="6">
    <source>
        <dbReference type="ARBA" id="ARBA00022536"/>
    </source>
</evidence>
<dbReference type="Ensembl" id="ENSLACT00000025375.1">
    <property type="protein sequence ID" value="ENSLACP00000022773.1"/>
    <property type="gene ID" value="ENSLACG00000014126.2"/>
</dbReference>
<evidence type="ECO:0000256" key="8">
    <source>
        <dbReference type="ARBA" id="ARBA00022588"/>
    </source>
</evidence>
<evidence type="ECO:0000256" key="2">
    <source>
        <dbReference type="ARBA" id="ARBA00004613"/>
    </source>
</evidence>
<dbReference type="GO" id="GO:0005579">
    <property type="term" value="C:membrane attack complex"/>
    <property type="evidence" value="ECO:0007669"/>
    <property type="project" value="UniProtKB-KW"/>
</dbReference>
<dbReference type="Proteomes" id="UP000008672">
    <property type="component" value="Unassembled WGS sequence"/>
</dbReference>
<dbReference type="GO" id="GO:0006958">
    <property type="term" value="P:complement activation, classical pathway"/>
    <property type="evidence" value="ECO:0007669"/>
    <property type="project" value="UniProtKB-KW"/>
</dbReference>
<dbReference type="InterPro" id="IPR048831">
    <property type="entry name" value="C8A_B_C6_EGF-like"/>
</dbReference>
<dbReference type="EMBL" id="AFYH01111327">
    <property type="status" value="NOT_ANNOTATED_CDS"/>
    <property type="molecule type" value="Genomic_DNA"/>
</dbReference>
<evidence type="ECO:0000313" key="23">
    <source>
        <dbReference type="Ensembl" id="ENSLACP00000022773.1"/>
    </source>
</evidence>
<dbReference type="CDD" id="cd00112">
    <property type="entry name" value="LDLa"/>
    <property type="match status" value="1"/>
</dbReference>
<dbReference type="GO" id="GO:0005576">
    <property type="term" value="C:extracellular region"/>
    <property type="evidence" value="ECO:0007669"/>
    <property type="project" value="UniProtKB-SubCell"/>
</dbReference>
<reference evidence="23" key="2">
    <citation type="submission" date="2025-08" db="UniProtKB">
        <authorList>
            <consortium name="Ensembl"/>
        </authorList>
    </citation>
    <scope>IDENTIFICATION</scope>
</reference>
<protein>
    <submittedName>
        <fullName evidence="23">Complement C8 alpha chain</fullName>
    </submittedName>
</protein>
<keyword evidence="8" id="KW-0399">Innate immunity</keyword>
<organism evidence="23 24">
    <name type="scientific">Latimeria chalumnae</name>
    <name type="common">Coelacanth</name>
    <dbReference type="NCBI Taxonomy" id="7897"/>
    <lineage>
        <taxon>Eukaryota</taxon>
        <taxon>Metazoa</taxon>
        <taxon>Chordata</taxon>
        <taxon>Craniata</taxon>
        <taxon>Vertebrata</taxon>
        <taxon>Euteleostomi</taxon>
        <taxon>Coelacanthiformes</taxon>
        <taxon>Coelacanthidae</taxon>
        <taxon>Latimeria</taxon>
    </lineage>
</organism>
<dbReference type="PROSITE" id="PS00279">
    <property type="entry name" value="MACPF_1"/>
    <property type="match status" value="1"/>
</dbReference>
<dbReference type="PANTHER" id="PTHR45742:SF1">
    <property type="entry name" value="COMPLEMENT COMPONENT C8 ALPHA CHAIN"/>
    <property type="match status" value="1"/>
</dbReference>
<dbReference type="EMBL" id="AFYH01111325">
    <property type="status" value="NOT_ANNOTATED_CDS"/>
    <property type="molecule type" value="Genomic_DNA"/>
</dbReference>
<evidence type="ECO:0000256" key="17">
    <source>
        <dbReference type="ARBA" id="ARBA00023157"/>
    </source>
</evidence>
<dbReference type="InterPro" id="IPR000884">
    <property type="entry name" value="TSP1_rpt"/>
</dbReference>
<dbReference type="InterPro" id="IPR002172">
    <property type="entry name" value="LDrepeatLR_classA_rpt"/>
</dbReference>
<evidence type="ECO:0000256" key="12">
    <source>
        <dbReference type="ARBA" id="ARBA00022852"/>
    </source>
</evidence>
<evidence type="ECO:0000256" key="1">
    <source>
        <dbReference type="ARBA" id="ARBA00004276"/>
    </source>
</evidence>
<evidence type="ECO:0000256" key="9">
    <source>
        <dbReference type="ARBA" id="ARBA00022692"/>
    </source>
</evidence>
<evidence type="ECO:0000256" key="15">
    <source>
        <dbReference type="ARBA" id="ARBA00023058"/>
    </source>
</evidence>
<accession>M3XJ67</accession>
<keyword evidence="5" id="KW-0964">Secreted</keyword>
<dbReference type="SUPFAM" id="SSF57424">
    <property type="entry name" value="LDL receptor-like module"/>
    <property type="match status" value="1"/>
</dbReference>
<keyword evidence="10" id="KW-0732">Signal</keyword>
<comment type="similarity">
    <text evidence="3">Belongs to the complement C6/C7/C8/C9 family.</text>
</comment>
<comment type="caution">
    <text evidence="21">Lacks conserved residue(s) required for the propagation of feature annotation.</text>
</comment>
<evidence type="ECO:0000256" key="13">
    <source>
        <dbReference type="ARBA" id="ARBA00022859"/>
    </source>
</evidence>
<dbReference type="EMBL" id="AFYH01111324">
    <property type="status" value="NOT_ANNOTATED_CDS"/>
    <property type="molecule type" value="Genomic_DNA"/>
</dbReference>
<dbReference type="EMBL" id="AFYH01111321">
    <property type="status" value="NOT_ANNOTATED_CDS"/>
    <property type="molecule type" value="Genomic_DNA"/>
</dbReference>
<keyword evidence="16" id="KW-0472">Membrane</keyword>
<dbReference type="Pfam" id="PF01823">
    <property type="entry name" value="MACPF"/>
    <property type="match status" value="1"/>
</dbReference>
<evidence type="ECO:0000256" key="5">
    <source>
        <dbReference type="ARBA" id="ARBA00022525"/>
    </source>
</evidence>
<feature type="disulfide bond" evidence="21">
    <location>
        <begin position="74"/>
        <end position="86"/>
    </location>
</feature>
<comment type="subcellular location">
    <subcellularLocation>
        <location evidence="2">Secreted</location>
    </subcellularLocation>
    <subcellularLocation>
        <location evidence="1">Target cell membrane</location>
        <topology evidence="1">Multi-pass membrane protein</topology>
    </subcellularLocation>
</comment>
<evidence type="ECO:0000256" key="18">
    <source>
        <dbReference type="ARBA" id="ARBA00023162"/>
    </source>
</evidence>